<accession>A0ABP7EHR4</accession>
<gene>
    <name evidence="2" type="ORF">GCM10023082_14650</name>
</gene>
<evidence type="ECO:0000256" key="1">
    <source>
        <dbReference type="SAM" id="Phobius"/>
    </source>
</evidence>
<organism evidence="2 3">
    <name type="scientific">Streptomyces tremellae</name>
    <dbReference type="NCBI Taxonomy" id="1124239"/>
    <lineage>
        <taxon>Bacteria</taxon>
        <taxon>Bacillati</taxon>
        <taxon>Actinomycetota</taxon>
        <taxon>Actinomycetes</taxon>
        <taxon>Kitasatosporales</taxon>
        <taxon>Streptomycetaceae</taxon>
        <taxon>Streptomyces</taxon>
    </lineage>
</organism>
<protein>
    <submittedName>
        <fullName evidence="2">Uncharacterized protein</fullName>
    </submittedName>
</protein>
<keyword evidence="3" id="KW-1185">Reference proteome</keyword>
<proteinExistence type="predicted"/>
<comment type="caution">
    <text evidence="2">The sequence shown here is derived from an EMBL/GenBank/DDBJ whole genome shotgun (WGS) entry which is preliminary data.</text>
</comment>
<name>A0ABP7EHR4_9ACTN</name>
<evidence type="ECO:0000313" key="2">
    <source>
        <dbReference type="EMBL" id="GAA3718161.1"/>
    </source>
</evidence>
<dbReference type="RefSeq" id="WP_345642810.1">
    <property type="nucleotide sequence ID" value="NZ_BAABEP010000006.1"/>
</dbReference>
<keyword evidence="1" id="KW-0472">Membrane</keyword>
<keyword evidence="1" id="KW-0812">Transmembrane</keyword>
<sequence>MAQGYGDVRRAVRDQKRNIWIMWAVCGGIWLLITRAVWNVPVLGLIMQIALVVLGIAATIAAFWLSGRVQRIADRARDETLRQAQDG</sequence>
<dbReference type="EMBL" id="BAABEP010000006">
    <property type="protein sequence ID" value="GAA3718161.1"/>
    <property type="molecule type" value="Genomic_DNA"/>
</dbReference>
<dbReference type="Proteomes" id="UP001499884">
    <property type="component" value="Unassembled WGS sequence"/>
</dbReference>
<reference evidence="3" key="1">
    <citation type="journal article" date="2019" name="Int. J. Syst. Evol. Microbiol.">
        <title>The Global Catalogue of Microorganisms (GCM) 10K type strain sequencing project: providing services to taxonomists for standard genome sequencing and annotation.</title>
        <authorList>
            <consortium name="The Broad Institute Genomics Platform"/>
            <consortium name="The Broad Institute Genome Sequencing Center for Infectious Disease"/>
            <person name="Wu L."/>
            <person name="Ma J."/>
        </authorList>
    </citation>
    <scope>NUCLEOTIDE SEQUENCE [LARGE SCALE GENOMIC DNA]</scope>
    <source>
        <strain evidence="3">JCM 30846</strain>
    </source>
</reference>
<feature type="transmembrane region" description="Helical" evidence="1">
    <location>
        <begin position="44"/>
        <end position="65"/>
    </location>
</feature>
<feature type="transmembrane region" description="Helical" evidence="1">
    <location>
        <begin position="20"/>
        <end position="38"/>
    </location>
</feature>
<evidence type="ECO:0000313" key="3">
    <source>
        <dbReference type="Proteomes" id="UP001499884"/>
    </source>
</evidence>
<keyword evidence="1" id="KW-1133">Transmembrane helix</keyword>